<dbReference type="Gene3D" id="3.30.420.10">
    <property type="entry name" value="Ribonuclease H-like superfamily/Ribonuclease H"/>
    <property type="match status" value="1"/>
</dbReference>
<dbReference type="Proteomes" id="UP000325315">
    <property type="component" value="Unassembled WGS sequence"/>
</dbReference>
<keyword evidence="2" id="KW-0548">Nucleotidyltransferase</keyword>
<evidence type="ECO:0000313" key="3">
    <source>
        <dbReference type="Proteomes" id="UP000325315"/>
    </source>
</evidence>
<dbReference type="InterPro" id="IPR052929">
    <property type="entry name" value="RNase_H-like_EbsB-rel"/>
</dbReference>
<feature type="domain" description="RNase H type-1" evidence="1">
    <location>
        <begin position="13"/>
        <end position="85"/>
    </location>
</feature>
<dbReference type="GO" id="GO:0003964">
    <property type="term" value="F:RNA-directed DNA polymerase activity"/>
    <property type="evidence" value="ECO:0007669"/>
    <property type="project" value="UniProtKB-KW"/>
</dbReference>
<gene>
    <name evidence="2" type="ORF">EPI10_033152</name>
</gene>
<dbReference type="InterPro" id="IPR044730">
    <property type="entry name" value="RNase_H-like_dom_plant"/>
</dbReference>
<sequence length="90" mass="9849">MEAPTQKCYQAFDTNCKKSAVGIVARNSEGEILVSLSKIFQQVESPFAAEAIACRTALQISVDLLWTETIIEGDALSVIKNTETEVKIDQ</sequence>
<dbReference type="PANTHER" id="PTHR47074">
    <property type="entry name" value="BNAC02G40300D PROTEIN"/>
    <property type="match status" value="1"/>
</dbReference>
<proteinExistence type="predicted"/>
<dbReference type="GO" id="GO:0003676">
    <property type="term" value="F:nucleic acid binding"/>
    <property type="evidence" value="ECO:0007669"/>
    <property type="project" value="InterPro"/>
</dbReference>
<dbReference type="InterPro" id="IPR036397">
    <property type="entry name" value="RNaseH_sf"/>
</dbReference>
<dbReference type="Pfam" id="PF13456">
    <property type="entry name" value="RVT_3"/>
    <property type="match status" value="1"/>
</dbReference>
<keyword evidence="3" id="KW-1185">Reference proteome</keyword>
<organism evidence="2 3">
    <name type="scientific">Gossypium australe</name>
    <dbReference type="NCBI Taxonomy" id="47621"/>
    <lineage>
        <taxon>Eukaryota</taxon>
        <taxon>Viridiplantae</taxon>
        <taxon>Streptophyta</taxon>
        <taxon>Embryophyta</taxon>
        <taxon>Tracheophyta</taxon>
        <taxon>Spermatophyta</taxon>
        <taxon>Magnoliopsida</taxon>
        <taxon>eudicotyledons</taxon>
        <taxon>Gunneridae</taxon>
        <taxon>Pentapetalae</taxon>
        <taxon>rosids</taxon>
        <taxon>malvids</taxon>
        <taxon>Malvales</taxon>
        <taxon>Malvaceae</taxon>
        <taxon>Malvoideae</taxon>
        <taxon>Gossypium</taxon>
    </lineage>
</organism>
<dbReference type="PANTHER" id="PTHR47074:SF61">
    <property type="entry name" value="RNASE H TYPE-1 DOMAIN-CONTAINING PROTEIN"/>
    <property type="match status" value="1"/>
</dbReference>
<dbReference type="CDD" id="cd06222">
    <property type="entry name" value="RNase_H_like"/>
    <property type="match status" value="1"/>
</dbReference>
<dbReference type="GO" id="GO:0004523">
    <property type="term" value="F:RNA-DNA hybrid ribonuclease activity"/>
    <property type="evidence" value="ECO:0007669"/>
    <property type="project" value="InterPro"/>
</dbReference>
<keyword evidence="2" id="KW-0695">RNA-directed DNA polymerase</keyword>
<evidence type="ECO:0000259" key="1">
    <source>
        <dbReference type="Pfam" id="PF13456"/>
    </source>
</evidence>
<comment type="caution">
    <text evidence="2">The sequence shown here is derived from an EMBL/GenBank/DDBJ whole genome shotgun (WGS) entry which is preliminary data.</text>
</comment>
<protein>
    <submittedName>
        <fullName evidence="2">Reverse transcriptase</fullName>
    </submittedName>
</protein>
<dbReference type="EMBL" id="SMMG02000001">
    <property type="protein sequence ID" value="KAA3489551.1"/>
    <property type="molecule type" value="Genomic_DNA"/>
</dbReference>
<name>A0A5B6X5R8_9ROSI</name>
<reference evidence="3" key="1">
    <citation type="journal article" date="2019" name="Plant Biotechnol. J.">
        <title>Genome sequencing of the Australian wild diploid species Gossypium australe highlights disease resistance and delayed gland morphogenesis.</title>
        <authorList>
            <person name="Cai Y."/>
            <person name="Cai X."/>
            <person name="Wang Q."/>
            <person name="Wang P."/>
            <person name="Zhang Y."/>
            <person name="Cai C."/>
            <person name="Xu Y."/>
            <person name="Wang K."/>
            <person name="Zhou Z."/>
            <person name="Wang C."/>
            <person name="Geng S."/>
            <person name="Li B."/>
            <person name="Dong Q."/>
            <person name="Hou Y."/>
            <person name="Wang H."/>
            <person name="Ai P."/>
            <person name="Liu Z."/>
            <person name="Yi F."/>
            <person name="Sun M."/>
            <person name="An G."/>
            <person name="Cheng J."/>
            <person name="Zhang Y."/>
            <person name="Shi Q."/>
            <person name="Xie Y."/>
            <person name="Shi X."/>
            <person name="Chang Y."/>
            <person name="Huang F."/>
            <person name="Chen Y."/>
            <person name="Hong S."/>
            <person name="Mi L."/>
            <person name="Sun Q."/>
            <person name="Zhang L."/>
            <person name="Zhou B."/>
            <person name="Peng R."/>
            <person name="Zhang X."/>
            <person name="Liu F."/>
        </authorList>
    </citation>
    <scope>NUCLEOTIDE SEQUENCE [LARGE SCALE GENOMIC DNA]</scope>
    <source>
        <strain evidence="3">cv. PA1801</strain>
    </source>
</reference>
<dbReference type="OrthoDB" id="1002691at2759"/>
<keyword evidence="2" id="KW-0808">Transferase</keyword>
<accession>A0A5B6X5R8</accession>
<evidence type="ECO:0000313" key="2">
    <source>
        <dbReference type="EMBL" id="KAA3489551.1"/>
    </source>
</evidence>
<dbReference type="InterPro" id="IPR002156">
    <property type="entry name" value="RNaseH_domain"/>
</dbReference>
<dbReference type="AlphaFoldDB" id="A0A5B6X5R8"/>